<proteinExistence type="predicted"/>
<sequence>MSSGDESRPSSPSLLQNIHRAKRIKFSVEPVKVTCVCEGVKTEMISKQTQVTTEDIATSNMNQRSIWDKDELKCEVSHLPNVGFEEEPKDPRNKAFARLVAHELDSVPAEKRSNREPLLGGFSIAICLPSHAPTQLLKFHFCANCSAVSFHSVSVVGIWKIIIIKEIIINTYFYLQNVLSDDDNASVATSSNSKKRKRKESLIEKQGQFINTAEKLFENLSQKDEQWEVFGRSIAYQMKDLNENQLVICQKLISDTIFCAKLCKLNENSYIVNPSNEPTFQPHNFYSPSPSSSHSSSSTFFNSNYPVRQQLQTSIQSKLYRQPVPSPSHQKSPYYNHPSPSTPNDQSHFTHHHQSPIYPPVPSPSHQKSTYYNHPSPSTPNDQSHFAHQQVQFEVDNADEFSQIVTEDLSQTYLSLPNVTEGSAGELKDFLIINPKT</sequence>
<feature type="compositionally biased region" description="Polar residues" evidence="1">
    <location>
        <begin position="327"/>
        <end position="347"/>
    </location>
</feature>
<protein>
    <submittedName>
        <fullName evidence="3">Uncharacterized protein LOC113508707</fullName>
    </submittedName>
</protein>
<dbReference type="Proteomes" id="UP000322000">
    <property type="component" value="Chromosome 3"/>
</dbReference>
<feature type="region of interest" description="Disordered" evidence="1">
    <location>
        <begin position="282"/>
        <end position="302"/>
    </location>
</feature>
<evidence type="ECO:0000256" key="1">
    <source>
        <dbReference type="SAM" id="MobiDB-lite"/>
    </source>
</evidence>
<feature type="compositionally biased region" description="Polar residues" evidence="1">
    <location>
        <begin position="364"/>
        <end position="384"/>
    </location>
</feature>
<evidence type="ECO:0000313" key="3">
    <source>
        <dbReference type="RefSeq" id="XP_026747593.1"/>
    </source>
</evidence>
<dbReference type="InParanoid" id="A0A7E5X312"/>
<dbReference type="OrthoDB" id="8195247at2759"/>
<feature type="region of interest" description="Disordered" evidence="1">
    <location>
        <begin position="320"/>
        <end position="384"/>
    </location>
</feature>
<accession>A0A7E5X312</accession>
<dbReference type="AlphaFoldDB" id="A0A7E5X312"/>
<reference evidence="3" key="1">
    <citation type="submission" date="2025-08" db="UniProtKB">
        <authorList>
            <consortium name="RefSeq"/>
        </authorList>
    </citation>
    <scope>IDENTIFICATION</scope>
</reference>
<keyword evidence="2" id="KW-1185">Reference proteome</keyword>
<evidence type="ECO:0000313" key="2">
    <source>
        <dbReference type="Proteomes" id="UP000322000"/>
    </source>
</evidence>
<gene>
    <name evidence="3" type="primary">LOC113508707</name>
</gene>
<dbReference type="RefSeq" id="XP_026747593.1">
    <property type="nucleotide sequence ID" value="XM_026891792.1"/>
</dbReference>
<organism evidence="2 3">
    <name type="scientific">Trichoplusia ni</name>
    <name type="common">Cabbage looper</name>
    <dbReference type="NCBI Taxonomy" id="7111"/>
    <lineage>
        <taxon>Eukaryota</taxon>
        <taxon>Metazoa</taxon>
        <taxon>Ecdysozoa</taxon>
        <taxon>Arthropoda</taxon>
        <taxon>Hexapoda</taxon>
        <taxon>Insecta</taxon>
        <taxon>Pterygota</taxon>
        <taxon>Neoptera</taxon>
        <taxon>Endopterygota</taxon>
        <taxon>Lepidoptera</taxon>
        <taxon>Glossata</taxon>
        <taxon>Ditrysia</taxon>
        <taxon>Noctuoidea</taxon>
        <taxon>Noctuidae</taxon>
        <taxon>Plusiinae</taxon>
        <taxon>Trichoplusia</taxon>
    </lineage>
</organism>
<dbReference type="GeneID" id="113508707"/>
<name>A0A7E5X312_TRINI</name>
<dbReference type="KEGG" id="tnl:113508707"/>